<dbReference type="GO" id="GO:0016787">
    <property type="term" value="F:hydrolase activity"/>
    <property type="evidence" value="ECO:0007669"/>
    <property type="project" value="UniProtKB-KW"/>
</dbReference>
<feature type="domain" description="DHHA1" evidence="2">
    <location>
        <begin position="231"/>
        <end position="309"/>
    </location>
</feature>
<dbReference type="Gene3D" id="3.90.1640.10">
    <property type="entry name" value="inorganic pyrophosphatase (n-terminal core)"/>
    <property type="match status" value="1"/>
</dbReference>
<dbReference type="Pfam" id="PF02272">
    <property type="entry name" value="DHHA1"/>
    <property type="match status" value="1"/>
</dbReference>
<dbReference type="AlphaFoldDB" id="A0A449BKU9"/>
<dbReference type="SUPFAM" id="SSF64182">
    <property type="entry name" value="DHH phosphoesterases"/>
    <property type="match status" value="1"/>
</dbReference>
<accession>A0A449BKU9</accession>
<dbReference type="InterPro" id="IPR003156">
    <property type="entry name" value="DHHA1_dom"/>
</dbReference>
<dbReference type="EC" id="3.1.-.-" evidence="3"/>
<protein>
    <submittedName>
        <fullName evidence="3">Bifunctional oligoribonuclease and PAP phosphatase nrnA</fullName>
        <ecNumber evidence="3">3.1.-.-</ecNumber>
    </submittedName>
</protein>
<dbReference type="InterPro" id="IPR001667">
    <property type="entry name" value="DDH_dom"/>
</dbReference>
<dbReference type="EMBL" id="LR215050">
    <property type="protein sequence ID" value="VEU83050.1"/>
    <property type="molecule type" value="Genomic_DNA"/>
</dbReference>
<dbReference type="KEGG" id="ahk:NCTC10172_01099"/>
<dbReference type="PANTHER" id="PTHR47618">
    <property type="entry name" value="BIFUNCTIONAL OLIGORIBONUCLEASE AND PAP PHOSPHATASE NRNA"/>
    <property type="match status" value="1"/>
</dbReference>
<gene>
    <name evidence="3" type="primary">nrnA_1</name>
    <name evidence="3" type="ORF">NCTC10172_01099</name>
</gene>
<sequence>MEKQILKKIKSYESIIIHRHTRPDLDAYGSQMGLKEVLKFNFPEKKIYVVGDASPYPFNTKMDEISDEIYKDSLVFVLDTSVKALVSDERYTLGKELIVVDHHLNDTDLNPDIFYKDSSVISCAELITRLAINNELILNQEASNHLISGIIGDSGRFMYIKPENGSHAFLMASEIMKQQPDIQKLYDFLYLEDLARRKVKSMFQSFELTENLVAYRINSKELVKQSGLDFQSVSRGMVNQMSGIKEVFIWASFTQDENDLYIAELRSRGISIVDLAKKYGGGGHANACGATLKSMDEVNLMIKDLNERAGERAWTF</sequence>
<dbReference type="PANTHER" id="PTHR47618:SF1">
    <property type="entry name" value="BIFUNCTIONAL OLIGORIBONUCLEASE AND PAP PHOSPHATASE NRNA"/>
    <property type="match status" value="1"/>
</dbReference>
<name>A0A449BKU9_9MOLU</name>
<evidence type="ECO:0000259" key="2">
    <source>
        <dbReference type="Pfam" id="PF02272"/>
    </source>
</evidence>
<dbReference type="Pfam" id="PF01368">
    <property type="entry name" value="DHH"/>
    <property type="match status" value="1"/>
</dbReference>
<reference evidence="3 4" key="1">
    <citation type="submission" date="2019-01" db="EMBL/GenBank/DDBJ databases">
        <authorList>
            <consortium name="Pathogen Informatics"/>
        </authorList>
    </citation>
    <scope>NUCLEOTIDE SEQUENCE [LARGE SCALE GENOMIC DNA]</scope>
    <source>
        <strain evidence="3 4">NCTC10172</strain>
    </source>
</reference>
<evidence type="ECO:0000313" key="4">
    <source>
        <dbReference type="Proteomes" id="UP000290909"/>
    </source>
</evidence>
<keyword evidence="4" id="KW-1185">Reference proteome</keyword>
<dbReference type="Gene3D" id="3.10.310.30">
    <property type="match status" value="1"/>
</dbReference>
<feature type="domain" description="DDH" evidence="1">
    <location>
        <begin position="14"/>
        <end position="150"/>
    </location>
</feature>
<dbReference type="InterPro" id="IPR051319">
    <property type="entry name" value="Oligoribo/pAp-PDE_c-di-AMP_PDE"/>
</dbReference>
<dbReference type="InterPro" id="IPR038763">
    <property type="entry name" value="DHH_sf"/>
</dbReference>
<dbReference type="Proteomes" id="UP000290909">
    <property type="component" value="Chromosome"/>
</dbReference>
<evidence type="ECO:0000313" key="3">
    <source>
        <dbReference type="EMBL" id="VEU83050.1"/>
    </source>
</evidence>
<dbReference type="GO" id="GO:0003676">
    <property type="term" value="F:nucleic acid binding"/>
    <property type="evidence" value="ECO:0007669"/>
    <property type="project" value="InterPro"/>
</dbReference>
<proteinExistence type="predicted"/>
<evidence type="ECO:0000259" key="1">
    <source>
        <dbReference type="Pfam" id="PF01368"/>
    </source>
</evidence>
<dbReference type="STRING" id="1408416.GCA_000702765_01173"/>
<organism evidence="3 4">
    <name type="scientific">Acholeplasma hippikon</name>
    <dbReference type="NCBI Taxonomy" id="264636"/>
    <lineage>
        <taxon>Bacteria</taxon>
        <taxon>Bacillati</taxon>
        <taxon>Mycoplasmatota</taxon>
        <taxon>Mollicutes</taxon>
        <taxon>Acholeplasmatales</taxon>
        <taxon>Acholeplasmataceae</taxon>
        <taxon>Acholeplasma</taxon>
    </lineage>
</organism>
<keyword evidence="3" id="KW-0378">Hydrolase</keyword>